<dbReference type="AlphaFoldDB" id="A0A0D9WVP0"/>
<keyword evidence="2" id="KW-1185">Reference proteome</keyword>
<name>A0A0D9WVP0_9ORYZ</name>
<evidence type="ECO:0000313" key="1">
    <source>
        <dbReference type="EnsemblPlants" id="LPERR07G03190.1"/>
    </source>
</evidence>
<dbReference type="Gramene" id="LPERR07G03190.1">
    <property type="protein sequence ID" value="LPERR07G03190.1"/>
    <property type="gene ID" value="LPERR07G03190"/>
</dbReference>
<reference evidence="1 2" key="1">
    <citation type="submission" date="2012-08" db="EMBL/GenBank/DDBJ databases">
        <title>Oryza genome evolution.</title>
        <authorList>
            <person name="Wing R.A."/>
        </authorList>
    </citation>
    <scope>NUCLEOTIDE SEQUENCE</scope>
</reference>
<sequence>MLPLRAYLCRFTVWCVTLPLLPHKSRRCPRWPKGGTVSTSQQVAREPVLLTVMSTTNPQPYCNILEFSG</sequence>
<reference evidence="2" key="2">
    <citation type="submission" date="2013-12" db="EMBL/GenBank/DDBJ databases">
        <authorList>
            <person name="Yu Y."/>
            <person name="Lee S."/>
            <person name="de Baynast K."/>
            <person name="Wissotski M."/>
            <person name="Liu L."/>
            <person name="Talag J."/>
            <person name="Goicoechea J."/>
            <person name="Angelova A."/>
            <person name="Jetty R."/>
            <person name="Kudrna D."/>
            <person name="Golser W."/>
            <person name="Rivera L."/>
            <person name="Zhang J."/>
            <person name="Wing R."/>
        </authorList>
    </citation>
    <scope>NUCLEOTIDE SEQUENCE</scope>
</reference>
<organism evidence="1 2">
    <name type="scientific">Leersia perrieri</name>
    <dbReference type="NCBI Taxonomy" id="77586"/>
    <lineage>
        <taxon>Eukaryota</taxon>
        <taxon>Viridiplantae</taxon>
        <taxon>Streptophyta</taxon>
        <taxon>Embryophyta</taxon>
        <taxon>Tracheophyta</taxon>
        <taxon>Spermatophyta</taxon>
        <taxon>Magnoliopsida</taxon>
        <taxon>Liliopsida</taxon>
        <taxon>Poales</taxon>
        <taxon>Poaceae</taxon>
        <taxon>BOP clade</taxon>
        <taxon>Oryzoideae</taxon>
        <taxon>Oryzeae</taxon>
        <taxon>Oryzinae</taxon>
        <taxon>Leersia</taxon>
    </lineage>
</organism>
<reference evidence="1" key="3">
    <citation type="submission" date="2015-04" db="UniProtKB">
        <authorList>
            <consortium name="EnsemblPlants"/>
        </authorList>
    </citation>
    <scope>IDENTIFICATION</scope>
</reference>
<dbReference type="HOGENOM" id="CLU_2779514_0_0_1"/>
<protein>
    <submittedName>
        <fullName evidence="1">Uncharacterized protein</fullName>
    </submittedName>
</protein>
<dbReference type="Proteomes" id="UP000032180">
    <property type="component" value="Chromosome 7"/>
</dbReference>
<dbReference type="EnsemblPlants" id="LPERR07G03190.1">
    <property type="protein sequence ID" value="LPERR07G03190.1"/>
    <property type="gene ID" value="LPERR07G03190"/>
</dbReference>
<proteinExistence type="predicted"/>
<accession>A0A0D9WVP0</accession>
<evidence type="ECO:0000313" key="2">
    <source>
        <dbReference type="Proteomes" id="UP000032180"/>
    </source>
</evidence>